<evidence type="ECO:0000259" key="1">
    <source>
        <dbReference type="PROSITE" id="PS51379"/>
    </source>
</evidence>
<dbReference type="RefSeq" id="WP_075049863.1">
    <property type="nucleotide sequence ID" value="NZ_CP006867.1"/>
</dbReference>
<dbReference type="PANTHER" id="PTHR43196:SF2">
    <property type="entry name" value="PHOSPHOADENOSINE PHOSPHOSULFATE REDUCTASE"/>
    <property type="match status" value="1"/>
</dbReference>
<reference evidence="2 3" key="1">
    <citation type="submission" date="2013-11" db="EMBL/GenBank/DDBJ databases">
        <title>Comparative genomics of Ignicoccus.</title>
        <authorList>
            <person name="Podar M."/>
        </authorList>
    </citation>
    <scope>NUCLEOTIDE SEQUENCE [LARGE SCALE GENOMIC DNA]</scope>
    <source>
        <strain evidence="2 3">DSM 13165</strain>
    </source>
</reference>
<organism evidence="2 3">
    <name type="scientific">Ignicoccus islandicus DSM 13165</name>
    <dbReference type="NCBI Taxonomy" id="940295"/>
    <lineage>
        <taxon>Archaea</taxon>
        <taxon>Thermoproteota</taxon>
        <taxon>Thermoprotei</taxon>
        <taxon>Desulfurococcales</taxon>
        <taxon>Desulfurococcaceae</taxon>
        <taxon>Ignicoccus</taxon>
    </lineage>
</organism>
<dbReference type="InterPro" id="IPR017896">
    <property type="entry name" value="4Fe4S_Fe-S-bd"/>
</dbReference>
<dbReference type="Gene3D" id="3.30.70.20">
    <property type="match status" value="1"/>
</dbReference>
<dbReference type="Proteomes" id="UP000060778">
    <property type="component" value="Chromosome"/>
</dbReference>
<keyword evidence="3" id="KW-1185">Reference proteome</keyword>
<accession>A0A0U3FA10</accession>
<dbReference type="OrthoDB" id="14887at2157"/>
<protein>
    <recommendedName>
        <fullName evidence="1">4Fe-4S ferredoxin-type domain-containing protein</fullName>
    </recommendedName>
</protein>
<dbReference type="Pfam" id="PF12838">
    <property type="entry name" value="Fer4_7"/>
    <property type="match status" value="1"/>
</dbReference>
<dbReference type="InterPro" id="IPR017900">
    <property type="entry name" value="4Fe4S_Fe_S_CS"/>
</dbReference>
<dbReference type="STRING" id="940295.EYM_04610"/>
<feature type="domain" description="4Fe-4S ferredoxin-type" evidence="1">
    <location>
        <begin position="578"/>
        <end position="607"/>
    </location>
</feature>
<dbReference type="PROSITE" id="PS51379">
    <property type="entry name" value="4FE4S_FER_2"/>
    <property type="match status" value="2"/>
</dbReference>
<gene>
    <name evidence="2" type="ORF">EYM_04610</name>
</gene>
<proteinExistence type="predicted"/>
<dbReference type="InterPro" id="IPR002500">
    <property type="entry name" value="PAPS_reduct_dom"/>
</dbReference>
<feature type="domain" description="4Fe-4S ferredoxin-type" evidence="1">
    <location>
        <begin position="544"/>
        <end position="573"/>
    </location>
</feature>
<dbReference type="InterPro" id="IPR050128">
    <property type="entry name" value="Sulfate_adenylyltrnsfr_sub2"/>
</dbReference>
<dbReference type="KEGG" id="iis:EYM_04610"/>
<dbReference type="InterPro" id="IPR014729">
    <property type="entry name" value="Rossmann-like_a/b/a_fold"/>
</dbReference>
<dbReference type="GeneID" id="30680312"/>
<dbReference type="Gene3D" id="3.40.50.620">
    <property type="entry name" value="HUPs"/>
    <property type="match status" value="1"/>
</dbReference>
<dbReference type="EMBL" id="CP006867">
    <property type="protein sequence ID" value="ALU12505.1"/>
    <property type="molecule type" value="Genomic_DNA"/>
</dbReference>
<dbReference type="GO" id="GO:0016491">
    <property type="term" value="F:oxidoreductase activity"/>
    <property type="evidence" value="ECO:0007669"/>
    <property type="project" value="UniProtKB-ARBA"/>
</dbReference>
<name>A0A0U3FA10_9CREN</name>
<dbReference type="PROSITE" id="PS00198">
    <property type="entry name" value="4FE4S_FER_1"/>
    <property type="match status" value="2"/>
</dbReference>
<dbReference type="Pfam" id="PF01507">
    <property type="entry name" value="PAPS_reduct"/>
    <property type="match status" value="1"/>
</dbReference>
<sequence>MKRKWKRELEVYWCPSLNVPVFRRSDCKGAVRLNLFLPRDLRPAWEGDVKHLKEIFGRELGRGAWTRLTEGRMAFLNKTSYIDHAYQIVVDGDILARILYDPLMERWYLRLGYLGAVRALQNNLIRSKVIDNPKPGEIVGTGDEQVALLDRSGKVIGIAIPKKGKLRVDKVWKHPRRGALSTRKQTLEDVYKANEKFIRELVKESVQVIHRGLLRADDFEKVVVSLSGGKDSALVVSLLDEALQRDPPVGVSSKEVVLLFNDTGLEMPETVKTVEEESEFFGYQLEVVSAGDAFWRAVRMFSPPARDFRWCCKVTKFGPIARYMMKTGSAINLVGNRWWESLERARAEPIMKMKYLPTVLSVNPILRWPQLLEFVYLIRNGVPLNPLYFEGFDRIGCFMCPGATQWEFKLLKELHPELWEKWENVLEYWRKRLGYGKWWSKGGWKWLAPEHPKQVMASRDKDEVDWRREYERRQTRVVFEGLEEGDGAYRVKIKYNKRRALGLAGILGHEVKGNIVKGPKGIYIFNEGEVIVKSKDKEEVFEAIRVIHATNACAGCKICETWCPTGAIEVVPEGNETKPVLVEPDKCERCRLCMYLCPSADVVADKLIGSLLYNDPKAWKRPTKPHKEKVQELAEKAWKYLIKNK</sequence>
<evidence type="ECO:0000313" key="3">
    <source>
        <dbReference type="Proteomes" id="UP000060778"/>
    </source>
</evidence>
<dbReference type="AlphaFoldDB" id="A0A0U3FA10"/>
<dbReference type="SUPFAM" id="SSF54862">
    <property type="entry name" value="4Fe-4S ferredoxins"/>
    <property type="match status" value="1"/>
</dbReference>
<dbReference type="SUPFAM" id="SSF52402">
    <property type="entry name" value="Adenine nucleotide alpha hydrolases-like"/>
    <property type="match status" value="1"/>
</dbReference>
<evidence type="ECO:0000313" key="2">
    <source>
        <dbReference type="EMBL" id="ALU12505.1"/>
    </source>
</evidence>
<dbReference type="PATRIC" id="fig|940295.4.peg.881"/>
<dbReference type="PANTHER" id="PTHR43196">
    <property type="entry name" value="SULFATE ADENYLYLTRANSFERASE SUBUNIT 2"/>
    <property type="match status" value="1"/>
</dbReference>